<dbReference type="InterPro" id="IPR035979">
    <property type="entry name" value="RBD_domain_sf"/>
</dbReference>
<dbReference type="GO" id="GO:0003676">
    <property type="term" value="F:nucleic acid binding"/>
    <property type="evidence" value="ECO:0007669"/>
    <property type="project" value="InterPro"/>
</dbReference>
<feature type="compositionally biased region" description="Basic residues" evidence="1">
    <location>
        <begin position="116"/>
        <end position="132"/>
    </location>
</feature>
<evidence type="ECO:0008006" key="4">
    <source>
        <dbReference type="Google" id="ProtNLM"/>
    </source>
</evidence>
<accession>A0AAV5L9D7</accession>
<feature type="region of interest" description="Disordered" evidence="1">
    <location>
        <begin position="328"/>
        <end position="361"/>
    </location>
</feature>
<dbReference type="Proteomes" id="UP001054252">
    <property type="component" value="Unassembled WGS sequence"/>
</dbReference>
<reference evidence="2 3" key="1">
    <citation type="journal article" date="2021" name="Commun. Biol.">
        <title>The genome of Shorea leprosula (Dipterocarpaceae) highlights the ecological relevance of drought in aseasonal tropical rainforests.</title>
        <authorList>
            <person name="Ng K.K.S."/>
            <person name="Kobayashi M.J."/>
            <person name="Fawcett J.A."/>
            <person name="Hatakeyama M."/>
            <person name="Paape T."/>
            <person name="Ng C.H."/>
            <person name="Ang C.C."/>
            <person name="Tnah L.H."/>
            <person name="Lee C.T."/>
            <person name="Nishiyama T."/>
            <person name="Sese J."/>
            <person name="O'Brien M.J."/>
            <person name="Copetti D."/>
            <person name="Mohd Noor M.I."/>
            <person name="Ong R.C."/>
            <person name="Putra M."/>
            <person name="Sireger I.Z."/>
            <person name="Indrioko S."/>
            <person name="Kosugi Y."/>
            <person name="Izuno A."/>
            <person name="Isagi Y."/>
            <person name="Lee S.L."/>
            <person name="Shimizu K.K."/>
        </authorList>
    </citation>
    <scope>NUCLEOTIDE SEQUENCE [LARGE SCALE GENOMIC DNA]</scope>
    <source>
        <strain evidence="2">214</strain>
    </source>
</reference>
<dbReference type="EMBL" id="BPVZ01000102">
    <property type="protein sequence ID" value="GKV33853.1"/>
    <property type="molecule type" value="Genomic_DNA"/>
</dbReference>
<name>A0AAV5L9D7_9ROSI</name>
<dbReference type="SUPFAM" id="SSF54928">
    <property type="entry name" value="RNA-binding domain, RBD"/>
    <property type="match status" value="1"/>
</dbReference>
<gene>
    <name evidence="2" type="ORF">SLEP1_g42303</name>
</gene>
<feature type="region of interest" description="Disordered" evidence="1">
    <location>
        <begin position="100"/>
        <end position="132"/>
    </location>
</feature>
<comment type="caution">
    <text evidence="2">The sequence shown here is derived from an EMBL/GenBank/DDBJ whole genome shotgun (WGS) entry which is preliminary data.</text>
</comment>
<feature type="compositionally biased region" description="Basic and acidic residues" evidence="1">
    <location>
        <begin position="350"/>
        <end position="360"/>
    </location>
</feature>
<organism evidence="2 3">
    <name type="scientific">Rubroshorea leprosula</name>
    <dbReference type="NCBI Taxonomy" id="152421"/>
    <lineage>
        <taxon>Eukaryota</taxon>
        <taxon>Viridiplantae</taxon>
        <taxon>Streptophyta</taxon>
        <taxon>Embryophyta</taxon>
        <taxon>Tracheophyta</taxon>
        <taxon>Spermatophyta</taxon>
        <taxon>Magnoliopsida</taxon>
        <taxon>eudicotyledons</taxon>
        <taxon>Gunneridae</taxon>
        <taxon>Pentapetalae</taxon>
        <taxon>rosids</taxon>
        <taxon>malvids</taxon>
        <taxon>Malvales</taxon>
        <taxon>Dipterocarpaceae</taxon>
        <taxon>Rubroshorea</taxon>
    </lineage>
</organism>
<evidence type="ECO:0000256" key="1">
    <source>
        <dbReference type="SAM" id="MobiDB-lite"/>
    </source>
</evidence>
<keyword evidence="3" id="KW-1185">Reference proteome</keyword>
<evidence type="ECO:0000313" key="3">
    <source>
        <dbReference type="Proteomes" id="UP001054252"/>
    </source>
</evidence>
<dbReference type="AlphaFoldDB" id="A0AAV5L9D7"/>
<protein>
    <recommendedName>
        <fullName evidence="4">RRM domain-containing protein</fullName>
    </recommendedName>
</protein>
<evidence type="ECO:0000313" key="2">
    <source>
        <dbReference type="EMBL" id="GKV33853.1"/>
    </source>
</evidence>
<proteinExistence type="predicted"/>
<sequence>MWRTFLEFGRVYDIYSPNRKSRNGSKFGFVRFLDVKNKKELERHLDQIWIGGRKLWVNIPRYNEEMNEKGEKRNKQVLETRTQYRSYAEVVNDQGKNRVYEERKFQSNEDQSGGRGRSRSRSRPGNRSKRNRKIWQQIGKREDWSGIEYNVKSEDYSWLDGCYVGTAHSVEMVRNLQEKFYMEGYFSCRIRAMGDKLVLLDCEDKEELKDLVELGANWLGQWFEEVQPWTLDMVSKERFVWMRCQGAPLNAWEPDFFATMGCAWGKFICLDDSTKEEFTNSFFSLKQDFMPTFQSESEEHESWSMDSDIKEQEFKNVGDVGKVEMRSSRTEVEDDNVASFTQETKKRLRSQAEEKEEKSVEVVGDNLEEIQILIDGEGEMSRPKTRIRGATNVVHS</sequence>